<dbReference type="EMBL" id="JAINUF010000012">
    <property type="protein sequence ID" value="KAJ8345682.1"/>
    <property type="molecule type" value="Genomic_DNA"/>
</dbReference>
<reference evidence="2" key="1">
    <citation type="journal article" date="2023" name="Science">
        <title>Genome structures resolve the early diversification of teleost fishes.</title>
        <authorList>
            <person name="Parey E."/>
            <person name="Louis A."/>
            <person name="Montfort J."/>
            <person name="Bouchez O."/>
            <person name="Roques C."/>
            <person name="Iampietro C."/>
            <person name="Lluch J."/>
            <person name="Castinel A."/>
            <person name="Donnadieu C."/>
            <person name="Desvignes T."/>
            <person name="Floi Bucao C."/>
            <person name="Jouanno E."/>
            <person name="Wen M."/>
            <person name="Mejri S."/>
            <person name="Dirks R."/>
            <person name="Jansen H."/>
            <person name="Henkel C."/>
            <person name="Chen W.J."/>
            <person name="Zahm M."/>
            <person name="Cabau C."/>
            <person name="Klopp C."/>
            <person name="Thompson A.W."/>
            <person name="Robinson-Rechavi M."/>
            <person name="Braasch I."/>
            <person name="Lecointre G."/>
            <person name="Bobe J."/>
            <person name="Postlethwait J.H."/>
            <person name="Berthelot C."/>
            <person name="Roest Crollius H."/>
            <person name="Guiguen Y."/>
        </authorList>
    </citation>
    <scope>NUCLEOTIDE SEQUENCE</scope>
    <source>
        <strain evidence="2">WJC10195</strain>
    </source>
</reference>
<dbReference type="AlphaFoldDB" id="A0A9Q1EV63"/>
<sequence length="66" mass="7275">MQFQRTAQFDVGPMRDQLGGRGTMSAEQLHVPAAEARDPYSTPPVGGTAEHLSRKRTPVPDLILMR</sequence>
<accession>A0A9Q1EV63</accession>
<protein>
    <submittedName>
        <fullName evidence="2">Uncharacterized protein</fullName>
    </submittedName>
</protein>
<gene>
    <name evidence="2" type="ORF">SKAU_G00298750</name>
</gene>
<evidence type="ECO:0000313" key="2">
    <source>
        <dbReference type="EMBL" id="KAJ8345682.1"/>
    </source>
</evidence>
<name>A0A9Q1EV63_SYNKA</name>
<comment type="caution">
    <text evidence="2">The sequence shown here is derived from an EMBL/GenBank/DDBJ whole genome shotgun (WGS) entry which is preliminary data.</text>
</comment>
<proteinExistence type="predicted"/>
<feature type="region of interest" description="Disordered" evidence="1">
    <location>
        <begin position="1"/>
        <end position="66"/>
    </location>
</feature>
<dbReference type="Proteomes" id="UP001152622">
    <property type="component" value="Chromosome 12"/>
</dbReference>
<evidence type="ECO:0000256" key="1">
    <source>
        <dbReference type="SAM" id="MobiDB-lite"/>
    </source>
</evidence>
<organism evidence="2 3">
    <name type="scientific">Synaphobranchus kaupii</name>
    <name type="common">Kaup's arrowtooth eel</name>
    <dbReference type="NCBI Taxonomy" id="118154"/>
    <lineage>
        <taxon>Eukaryota</taxon>
        <taxon>Metazoa</taxon>
        <taxon>Chordata</taxon>
        <taxon>Craniata</taxon>
        <taxon>Vertebrata</taxon>
        <taxon>Euteleostomi</taxon>
        <taxon>Actinopterygii</taxon>
        <taxon>Neopterygii</taxon>
        <taxon>Teleostei</taxon>
        <taxon>Anguilliformes</taxon>
        <taxon>Synaphobranchidae</taxon>
        <taxon>Synaphobranchus</taxon>
    </lineage>
</organism>
<keyword evidence="3" id="KW-1185">Reference proteome</keyword>
<evidence type="ECO:0000313" key="3">
    <source>
        <dbReference type="Proteomes" id="UP001152622"/>
    </source>
</evidence>